<accession>A0A853C711</accession>
<dbReference type="GO" id="GO:0046872">
    <property type="term" value="F:metal ion binding"/>
    <property type="evidence" value="ECO:0007669"/>
    <property type="project" value="UniProtKB-UniRule"/>
</dbReference>
<keyword evidence="5 7" id="KW-0547">Nucleotide-binding</keyword>
<dbReference type="PANTHER" id="PTHR30457">
    <property type="entry name" value="5'-NUCLEOTIDASE SURE"/>
    <property type="match status" value="1"/>
</dbReference>
<feature type="binding site" evidence="7">
    <location>
        <position position="9"/>
    </location>
    <ligand>
        <name>a divalent metal cation</name>
        <dbReference type="ChEBI" id="CHEBI:60240"/>
    </ligand>
</feature>
<evidence type="ECO:0000313" key="11">
    <source>
        <dbReference type="Proteomes" id="UP000530424"/>
    </source>
</evidence>
<organism evidence="10 11">
    <name type="scientific">Nocardioides thalensis</name>
    <dbReference type="NCBI Taxonomy" id="1914755"/>
    <lineage>
        <taxon>Bacteria</taxon>
        <taxon>Bacillati</taxon>
        <taxon>Actinomycetota</taxon>
        <taxon>Actinomycetes</taxon>
        <taxon>Propionibacteriales</taxon>
        <taxon>Nocardioidaceae</taxon>
        <taxon>Nocardioides</taxon>
    </lineage>
</organism>
<feature type="region of interest" description="Disordered" evidence="8">
    <location>
        <begin position="182"/>
        <end position="224"/>
    </location>
</feature>
<feature type="domain" description="Survival protein SurE-like phosphatase/nucleotidase" evidence="9">
    <location>
        <begin position="3"/>
        <end position="180"/>
    </location>
</feature>
<feature type="binding site" evidence="7">
    <location>
        <position position="97"/>
    </location>
    <ligand>
        <name>a divalent metal cation</name>
        <dbReference type="ChEBI" id="CHEBI:60240"/>
    </ligand>
</feature>
<dbReference type="HAMAP" id="MF_00060">
    <property type="entry name" value="SurE"/>
    <property type="match status" value="1"/>
</dbReference>
<evidence type="ECO:0000256" key="4">
    <source>
        <dbReference type="ARBA" id="ARBA00022723"/>
    </source>
</evidence>
<dbReference type="InterPro" id="IPR002828">
    <property type="entry name" value="SurE-like_Pase/nucleotidase"/>
</dbReference>
<dbReference type="NCBIfam" id="TIGR00087">
    <property type="entry name" value="surE"/>
    <property type="match status" value="1"/>
</dbReference>
<dbReference type="EMBL" id="JACCFP010000001">
    <property type="protein sequence ID" value="NYJ03344.1"/>
    <property type="molecule type" value="Genomic_DNA"/>
</dbReference>
<dbReference type="SUPFAM" id="SSF64167">
    <property type="entry name" value="SurE-like"/>
    <property type="match status" value="1"/>
</dbReference>
<sequence>MKVLVTNDDGLSEGMYALRDGLLALAGVVDEVVCVVPDRNRSGSSRAMSINGPVEVLTVAVGASPVHTCTGSPLDCVRVGLLSDVARSVDLVVSGINHGANLGDDRYYSGTFGAALEGALLGRQALAVSQQFSGVTWFSPAAPPPSFGRAVSVVQELVRRLVDRPLPARSVLNVNVPAGEGAGRLVPSRPGRRHQRELHIRPSSPGRFDVWGPDAGEPGMDQEPDADYHVVARGDVAITLHTHDHAVIERARRDAAHWLGGE</sequence>
<dbReference type="GO" id="GO:0008254">
    <property type="term" value="F:3'-nucleotidase activity"/>
    <property type="evidence" value="ECO:0007669"/>
    <property type="project" value="TreeGrafter"/>
</dbReference>
<dbReference type="Pfam" id="PF01975">
    <property type="entry name" value="SurE"/>
    <property type="match status" value="1"/>
</dbReference>
<evidence type="ECO:0000259" key="9">
    <source>
        <dbReference type="Pfam" id="PF01975"/>
    </source>
</evidence>
<keyword evidence="3 7" id="KW-0963">Cytoplasm</keyword>
<keyword evidence="6 7" id="KW-0378">Hydrolase</keyword>
<feature type="binding site" evidence="7">
    <location>
        <position position="8"/>
    </location>
    <ligand>
        <name>a divalent metal cation</name>
        <dbReference type="ChEBI" id="CHEBI:60240"/>
    </ligand>
</feature>
<dbReference type="EC" id="3.1.3.5" evidence="7"/>
<comment type="caution">
    <text evidence="10">The sequence shown here is derived from an EMBL/GenBank/DDBJ whole genome shotgun (WGS) entry which is preliminary data.</text>
</comment>
<reference evidence="10 11" key="1">
    <citation type="submission" date="2020-07" db="EMBL/GenBank/DDBJ databases">
        <title>Sequencing the genomes of 1000 actinobacteria strains.</title>
        <authorList>
            <person name="Klenk H.-P."/>
        </authorList>
    </citation>
    <scope>NUCLEOTIDE SEQUENCE [LARGE SCALE GENOMIC DNA]</scope>
    <source>
        <strain evidence="10 11">DSM 103833</strain>
    </source>
</reference>
<protein>
    <recommendedName>
        <fullName evidence="7">5'-nucleotidase SurE</fullName>
        <ecNumber evidence="7">3.1.3.5</ecNumber>
    </recommendedName>
    <alternativeName>
        <fullName evidence="7">Nucleoside 5'-monophosphate phosphohydrolase</fullName>
    </alternativeName>
</protein>
<dbReference type="Proteomes" id="UP000530424">
    <property type="component" value="Unassembled WGS sequence"/>
</dbReference>
<comment type="catalytic activity">
    <reaction evidence="1 7">
        <text>a ribonucleoside 5'-phosphate + H2O = a ribonucleoside + phosphate</text>
        <dbReference type="Rhea" id="RHEA:12484"/>
        <dbReference type="ChEBI" id="CHEBI:15377"/>
        <dbReference type="ChEBI" id="CHEBI:18254"/>
        <dbReference type="ChEBI" id="CHEBI:43474"/>
        <dbReference type="ChEBI" id="CHEBI:58043"/>
        <dbReference type="EC" id="3.1.3.5"/>
    </reaction>
</comment>
<dbReference type="InterPro" id="IPR030048">
    <property type="entry name" value="SurE"/>
</dbReference>
<evidence type="ECO:0000256" key="7">
    <source>
        <dbReference type="HAMAP-Rule" id="MF_00060"/>
    </source>
</evidence>
<name>A0A853C711_9ACTN</name>
<comment type="cofactor">
    <cofactor evidence="7">
        <name>a divalent metal cation</name>
        <dbReference type="ChEBI" id="CHEBI:60240"/>
    </cofactor>
    <text evidence="7">Binds 1 divalent metal cation per subunit.</text>
</comment>
<dbReference type="Gene3D" id="3.40.1210.10">
    <property type="entry name" value="Survival protein SurE-like phosphatase/nucleotidase"/>
    <property type="match status" value="1"/>
</dbReference>
<comment type="similarity">
    <text evidence="2 7">Belongs to the SurE nucleotidase family.</text>
</comment>
<evidence type="ECO:0000256" key="3">
    <source>
        <dbReference type="ARBA" id="ARBA00022490"/>
    </source>
</evidence>
<dbReference type="GO" id="GO:0008253">
    <property type="term" value="F:5'-nucleotidase activity"/>
    <property type="evidence" value="ECO:0007669"/>
    <property type="project" value="UniProtKB-UniRule"/>
</dbReference>
<comment type="function">
    <text evidence="7">Nucleotidase that shows phosphatase activity on nucleoside 5'-monophosphates.</text>
</comment>
<evidence type="ECO:0000256" key="1">
    <source>
        <dbReference type="ARBA" id="ARBA00000815"/>
    </source>
</evidence>
<dbReference type="GO" id="GO:0004309">
    <property type="term" value="F:exopolyphosphatase activity"/>
    <property type="evidence" value="ECO:0007669"/>
    <property type="project" value="TreeGrafter"/>
</dbReference>
<dbReference type="InterPro" id="IPR036523">
    <property type="entry name" value="SurE-like_sf"/>
</dbReference>
<evidence type="ECO:0000256" key="2">
    <source>
        <dbReference type="ARBA" id="ARBA00011062"/>
    </source>
</evidence>
<dbReference type="AlphaFoldDB" id="A0A853C711"/>
<dbReference type="GO" id="GO:0000166">
    <property type="term" value="F:nucleotide binding"/>
    <property type="evidence" value="ECO:0007669"/>
    <property type="project" value="UniProtKB-KW"/>
</dbReference>
<dbReference type="RefSeq" id="WP_179669625.1">
    <property type="nucleotide sequence ID" value="NZ_JACCFP010000001.1"/>
</dbReference>
<feature type="binding site" evidence="7">
    <location>
        <position position="42"/>
    </location>
    <ligand>
        <name>a divalent metal cation</name>
        <dbReference type="ChEBI" id="CHEBI:60240"/>
    </ligand>
</feature>
<dbReference type="GO" id="GO:0005737">
    <property type="term" value="C:cytoplasm"/>
    <property type="evidence" value="ECO:0007669"/>
    <property type="project" value="UniProtKB-SubCell"/>
</dbReference>
<keyword evidence="11" id="KW-1185">Reference proteome</keyword>
<dbReference type="PANTHER" id="PTHR30457:SF12">
    <property type="entry name" value="5'_3'-NUCLEOTIDASE SURE"/>
    <property type="match status" value="1"/>
</dbReference>
<evidence type="ECO:0000313" key="10">
    <source>
        <dbReference type="EMBL" id="NYJ03344.1"/>
    </source>
</evidence>
<evidence type="ECO:0000256" key="6">
    <source>
        <dbReference type="ARBA" id="ARBA00022801"/>
    </source>
</evidence>
<proteinExistence type="inferred from homology"/>
<gene>
    <name evidence="7" type="primary">surE</name>
    <name evidence="10" type="ORF">HNR19_004042</name>
</gene>
<evidence type="ECO:0000256" key="5">
    <source>
        <dbReference type="ARBA" id="ARBA00022741"/>
    </source>
</evidence>
<evidence type="ECO:0000256" key="8">
    <source>
        <dbReference type="SAM" id="MobiDB-lite"/>
    </source>
</evidence>
<keyword evidence="4 7" id="KW-0479">Metal-binding</keyword>
<comment type="subcellular location">
    <subcellularLocation>
        <location evidence="7">Cytoplasm</location>
    </subcellularLocation>
</comment>